<organism evidence="12 13">
    <name type="scientific">Karelsulcia muelleri (strain CARI)</name>
    <name type="common">Sulcia muelleri</name>
    <dbReference type="NCBI Taxonomy" id="706194"/>
    <lineage>
        <taxon>Bacteria</taxon>
        <taxon>Pseudomonadati</taxon>
        <taxon>Bacteroidota</taxon>
        <taxon>Flavobacteriia</taxon>
        <taxon>Flavobacteriales</taxon>
        <taxon>Candidatus Karelsulcia</taxon>
    </lineage>
</organism>
<evidence type="ECO:0000313" key="12">
    <source>
        <dbReference type="EMBL" id="ADM89839.1"/>
    </source>
</evidence>
<dbReference type="InterPro" id="IPR004516">
    <property type="entry name" value="HisRS/HisZ"/>
</dbReference>
<evidence type="ECO:0000256" key="6">
    <source>
        <dbReference type="ARBA" id="ARBA00023146"/>
    </source>
</evidence>
<dbReference type="CDD" id="cd00773">
    <property type="entry name" value="HisRS-like_core"/>
    <property type="match status" value="1"/>
</dbReference>
<keyword evidence="5 8" id="KW-0648">Protein biosynthesis</keyword>
<feature type="binding site" evidence="9">
    <location>
        <position position="281"/>
    </location>
    <ligand>
        <name>L-histidine</name>
        <dbReference type="ChEBI" id="CHEBI:57595"/>
    </ligand>
</feature>
<proteinExistence type="inferred from homology"/>
<evidence type="ECO:0000256" key="2">
    <source>
        <dbReference type="ARBA" id="ARBA00022598"/>
    </source>
</evidence>
<dbReference type="STRING" id="706194.SMCARI_003"/>
<keyword evidence="13" id="KW-1185">Reference proteome</keyword>
<dbReference type="GO" id="GO:0005737">
    <property type="term" value="C:cytoplasm"/>
    <property type="evidence" value="ECO:0007669"/>
    <property type="project" value="UniProtKB-SubCell"/>
</dbReference>
<dbReference type="Pfam" id="PF13393">
    <property type="entry name" value="tRNA-synt_His"/>
    <property type="match status" value="1"/>
</dbReference>
<dbReference type="EMBL" id="CP002163">
    <property type="protein sequence ID" value="ADM89839.1"/>
    <property type="molecule type" value="Genomic_DNA"/>
</dbReference>
<feature type="domain" description="Class II Histidinyl-tRNA synthetase (HisRS)-like catalytic core" evidence="11">
    <location>
        <begin position="9"/>
        <end position="335"/>
    </location>
</feature>
<accession>E0TJ62</accession>
<dbReference type="Gene3D" id="3.30.930.10">
    <property type="entry name" value="Bira Bifunctional Protein, Domain 2"/>
    <property type="match status" value="1"/>
</dbReference>
<comment type="similarity">
    <text evidence="1 8">Belongs to the class-II aminoacyl-tRNA synthetase family.</text>
</comment>
<evidence type="ECO:0000256" key="9">
    <source>
        <dbReference type="PIRSR" id="PIRSR001549-1"/>
    </source>
</evidence>
<evidence type="ECO:0000256" key="7">
    <source>
        <dbReference type="ARBA" id="ARBA00047639"/>
    </source>
</evidence>
<evidence type="ECO:0000256" key="8">
    <source>
        <dbReference type="HAMAP-Rule" id="MF_00127"/>
    </source>
</evidence>
<feature type="binding site" evidence="9">
    <location>
        <position position="122"/>
    </location>
    <ligand>
        <name>L-histidine</name>
        <dbReference type="ChEBI" id="CHEBI:57595"/>
    </ligand>
</feature>
<dbReference type="InterPro" id="IPR045864">
    <property type="entry name" value="aa-tRNA-synth_II/BPL/LPL"/>
</dbReference>
<dbReference type="SUPFAM" id="SSF55681">
    <property type="entry name" value="Class II aaRS and biotin synthetases"/>
    <property type="match status" value="1"/>
</dbReference>
<dbReference type="InterPro" id="IPR041715">
    <property type="entry name" value="HisRS-like_core"/>
</dbReference>
<evidence type="ECO:0000259" key="10">
    <source>
        <dbReference type="Pfam" id="PF03129"/>
    </source>
</evidence>
<comment type="catalytic activity">
    <reaction evidence="7 8">
        <text>tRNA(His) + L-histidine + ATP = L-histidyl-tRNA(His) + AMP + diphosphate + H(+)</text>
        <dbReference type="Rhea" id="RHEA:17313"/>
        <dbReference type="Rhea" id="RHEA-COMP:9665"/>
        <dbReference type="Rhea" id="RHEA-COMP:9689"/>
        <dbReference type="ChEBI" id="CHEBI:15378"/>
        <dbReference type="ChEBI" id="CHEBI:30616"/>
        <dbReference type="ChEBI" id="CHEBI:33019"/>
        <dbReference type="ChEBI" id="CHEBI:57595"/>
        <dbReference type="ChEBI" id="CHEBI:78442"/>
        <dbReference type="ChEBI" id="CHEBI:78527"/>
        <dbReference type="ChEBI" id="CHEBI:456215"/>
        <dbReference type="EC" id="6.1.1.21"/>
    </reaction>
</comment>
<reference evidence="13" key="1">
    <citation type="journal article" date="2010" name="Genome Biol. Evol.">
        <title>Functional convergence in reduced genomes of bacterial symbionts spanning 200 My of evolution.</title>
        <authorList>
            <person name="McCutcheon J.P."/>
            <person name="Moran N.A."/>
        </authorList>
    </citation>
    <scope>NUCLEOTIDE SEQUENCE [LARGE SCALE GENOMIC DNA]</scope>
    <source>
        <strain evidence="13">CARI</strain>
    </source>
</reference>
<evidence type="ECO:0000259" key="11">
    <source>
        <dbReference type="Pfam" id="PF13393"/>
    </source>
</evidence>
<dbReference type="HAMAP" id="MF_00127">
    <property type="entry name" value="His_tRNA_synth"/>
    <property type="match status" value="1"/>
</dbReference>
<dbReference type="InterPro" id="IPR015807">
    <property type="entry name" value="His-tRNA-ligase"/>
</dbReference>
<name>E0TJ62_KARMC</name>
<evidence type="ECO:0000256" key="5">
    <source>
        <dbReference type="ARBA" id="ARBA00022917"/>
    </source>
</evidence>
<dbReference type="EC" id="6.1.1.21" evidence="8"/>
<dbReference type="Gene3D" id="3.40.50.800">
    <property type="entry name" value="Anticodon-binding domain"/>
    <property type="match status" value="1"/>
</dbReference>
<dbReference type="AlphaFoldDB" id="E0TJ62"/>
<comment type="subunit">
    <text evidence="8">Homodimer.</text>
</comment>
<keyword evidence="2 8" id="KW-0436">Ligase</keyword>
<feature type="binding site" evidence="9">
    <location>
        <begin position="92"/>
        <end position="94"/>
    </location>
    <ligand>
        <name>L-histidine</name>
        <dbReference type="ChEBI" id="CHEBI:57595"/>
    </ligand>
</feature>
<dbReference type="InterPro" id="IPR004154">
    <property type="entry name" value="Anticodon-bd"/>
</dbReference>
<dbReference type="GO" id="GO:0005524">
    <property type="term" value="F:ATP binding"/>
    <property type="evidence" value="ECO:0007669"/>
    <property type="project" value="UniProtKB-UniRule"/>
</dbReference>
<evidence type="ECO:0000313" key="13">
    <source>
        <dbReference type="Proteomes" id="UP000002231"/>
    </source>
</evidence>
<dbReference type="Proteomes" id="UP000002231">
    <property type="component" value="Chromosome"/>
</dbReference>
<keyword evidence="3 8" id="KW-0547">Nucleotide-binding</keyword>
<feature type="binding site" evidence="9">
    <location>
        <begin position="285"/>
        <end position="286"/>
    </location>
    <ligand>
        <name>L-histidine</name>
        <dbReference type="ChEBI" id="CHEBI:57595"/>
    </ligand>
</feature>
<evidence type="ECO:0000256" key="3">
    <source>
        <dbReference type="ARBA" id="ARBA00022741"/>
    </source>
</evidence>
<dbReference type="PIRSF" id="PIRSF001549">
    <property type="entry name" value="His-tRNA_synth"/>
    <property type="match status" value="1"/>
</dbReference>
<feature type="binding site" evidence="9">
    <location>
        <position position="140"/>
    </location>
    <ligand>
        <name>L-histidine</name>
        <dbReference type="ChEBI" id="CHEBI:57595"/>
    </ligand>
</feature>
<protein>
    <recommendedName>
        <fullName evidence="8">Histidine--tRNA ligase</fullName>
        <ecNumber evidence="8">6.1.1.21</ecNumber>
    </recommendedName>
    <alternativeName>
        <fullName evidence="8">Histidyl-tRNA synthetase</fullName>
        <shortName evidence="8">HisRS</shortName>
    </alternativeName>
</protein>
<dbReference type="PANTHER" id="PTHR11476:SF7">
    <property type="entry name" value="HISTIDINE--TRNA LIGASE"/>
    <property type="match status" value="1"/>
</dbReference>
<keyword evidence="4 8" id="KW-0067">ATP-binding</keyword>
<dbReference type="SUPFAM" id="SSF52954">
    <property type="entry name" value="Class II aaRS ABD-related"/>
    <property type="match status" value="1"/>
</dbReference>
<dbReference type="Pfam" id="PF03129">
    <property type="entry name" value="HGTP_anticodon"/>
    <property type="match status" value="1"/>
</dbReference>
<dbReference type="NCBIfam" id="TIGR00442">
    <property type="entry name" value="hisS"/>
    <property type="match status" value="1"/>
</dbReference>
<feature type="binding site" evidence="9">
    <location>
        <position position="136"/>
    </location>
    <ligand>
        <name>L-histidine</name>
        <dbReference type="ChEBI" id="CHEBI:57595"/>
    </ligand>
</feature>
<sequence>MSNISIPYGTRDFSTNEIRKRDYIINIIKKNFELFGFSPIETTSIENISILQGKYGEEGEKLIFKIINSGIILNNSLLSNKNKICKKALRYDLTVPFARYVVMNKNKIFFPFKRYQIQPVWRAEKPQKGRFREFYQCDVDSIGSKSIWQEIELILLYDKIFYELNLPVIIKFNHIEILKQLSAFLGINKKFIEFTKILDKWEKIGSKKIFKKLIQIGISKYLLKKIFFLFKEEKNILKIYNFFLPLKKCFHFINEIKFIFKIIKNFKLKSSKLIFKPNLARGLNYYTGIIFEVLTENNNNLFSISGGGRYDNLTKIFVLKKKLSGIGISFGLDRIYISMLEMNLFKKFFFKYLDVIFINFGYNESIYSYKLILELRKNGISSELYPDNIKIKKQLKYANKKKINFVFLIGKKEIKKKKIKVKHLKFRLEKEYSSIKEFIDFFYNKNIL</sequence>
<dbReference type="KEGG" id="sum:SMCARI_003"/>
<dbReference type="PANTHER" id="PTHR11476">
    <property type="entry name" value="HISTIDYL-TRNA SYNTHETASE"/>
    <property type="match status" value="1"/>
</dbReference>
<evidence type="ECO:0000256" key="1">
    <source>
        <dbReference type="ARBA" id="ARBA00008226"/>
    </source>
</evidence>
<dbReference type="GO" id="GO:0006427">
    <property type="term" value="P:histidyl-tRNA aminoacylation"/>
    <property type="evidence" value="ECO:0007669"/>
    <property type="project" value="UniProtKB-UniRule"/>
</dbReference>
<feature type="domain" description="Anticodon-binding" evidence="10">
    <location>
        <begin position="367"/>
        <end position="442"/>
    </location>
</feature>
<evidence type="ECO:0000256" key="4">
    <source>
        <dbReference type="ARBA" id="ARBA00022840"/>
    </source>
</evidence>
<keyword evidence="8" id="KW-0963">Cytoplasm</keyword>
<comment type="subcellular location">
    <subcellularLocation>
        <location evidence="8">Cytoplasm</location>
    </subcellularLocation>
</comment>
<dbReference type="GO" id="GO:0004821">
    <property type="term" value="F:histidine-tRNA ligase activity"/>
    <property type="evidence" value="ECO:0007669"/>
    <property type="project" value="UniProtKB-UniRule"/>
</dbReference>
<dbReference type="InterPro" id="IPR036621">
    <property type="entry name" value="Anticodon-bd_dom_sf"/>
</dbReference>
<keyword evidence="6 8" id="KW-0030">Aminoacyl-tRNA synthetase</keyword>
<dbReference type="HOGENOM" id="CLU_025113_3_0_10"/>
<gene>
    <name evidence="8 12" type="primary">hisS</name>
    <name evidence="12" type="ordered locus">SMCARI_003</name>
</gene>